<dbReference type="AlphaFoldDB" id="A0A483ZFK9"/>
<dbReference type="InterPro" id="IPR046507">
    <property type="entry name" value="DUF6685"/>
</dbReference>
<reference evidence="1" key="1">
    <citation type="submission" date="2019-01" db="EMBL/GenBank/DDBJ databases">
        <authorList>
            <person name="Lista F."/>
            <person name="Anselmo A."/>
        </authorList>
    </citation>
    <scope>NUCLEOTIDE SEQUENCE</scope>
    <source>
        <strain evidence="1">5R</strain>
    </source>
</reference>
<protein>
    <submittedName>
        <fullName evidence="1">Uncharacterized protein</fullName>
    </submittedName>
</protein>
<comment type="caution">
    <text evidence="1">The sequence shown here is derived from an EMBL/GenBank/DDBJ whole genome shotgun (WGS) entry which is preliminary data.</text>
</comment>
<proteinExistence type="predicted"/>
<dbReference type="Pfam" id="PF20390">
    <property type="entry name" value="DUF6685"/>
    <property type="match status" value="1"/>
</dbReference>
<accession>A0A483ZFK9</accession>
<dbReference type="EMBL" id="SDDQ01000098">
    <property type="protein sequence ID" value="TCZ43214.1"/>
    <property type="molecule type" value="Genomic_DNA"/>
</dbReference>
<name>A0A483ZFK9_KLEPN</name>
<organism evidence="1">
    <name type="scientific">Klebsiella pneumoniae</name>
    <dbReference type="NCBI Taxonomy" id="573"/>
    <lineage>
        <taxon>Bacteria</taxon>
        <taxon>Pseudomonadati</taxon>
        <taxon>Pseudomonadota</taxon>
        <taxon>Gammaproteobacteria</taxon>
        <taxon>Enterobacterales</taxon>
        <taxon>Enterobacteriaceae</taxon>
        <taxon>Klebsiella/Raoultella group</taxon>
        <taxon>Klebsiella</taxon>
        <taxon>Klebsiella pneumoniae complex</taxon>
    </lineage>
</organism>
<evidence type="ECO:0000313" key="1">
    <source>
        <dbReference type="EMBL" id="TCZ43214.1"/>
    </source>
</evidence>
<gene>
    <name evidence="1" type="ORF">ETH65_27260</name>
</gene>
<sequence length="318" mass="37091">MDKMDIIPNRPIWKKIIHSIHDGFWDSLGYPATLSRRVHYGVLKAKRPHIQNTIWLRSVIKWQTWLNYEENHICYLHPGHNGDYDLLHRHIPQLDGLVSNTVIKNYRCDISSVGGLSSSNNSDINIATLDDFALEFSRELATPISVDQLRKNLDHHRLRLYKMFFSQYSWMPGRLYWNNIDGIQHFTAVRYLSIQLGVPVQLKGELNSFNLNLKKVQQLTDVWDLYLLPDKEVYGILLDCLLRVKIPLGISNAPDWENGENTKYRIIWLERDKIIPARVSRFLTQAGFASVNQYLLQQKKNELYKVTGLKGVRISLSH</sequence>